<dbReference type="AlphaFoldDB" id="A0AA86U4J7"/>
<evidence type="ECO:0000313" key="2">
    <source>
        <dbReference type="EMBL" id="CAL6011120.1"/>
    </source>
</evidence>
<gene>
    <name evidence="2" type="ORF">HINF_LOCUS22498</name>
    <name evidence="1" type="ORF">HINF_LOCUS26956</name>
</gene>
<organism evidence="1">
    <name type="scientific">Hexamita inflata</name>
    <dbReference type="NCBI Taxonomy" id="28002"/>
    <lineage>
        <taxon>Eukaryota</taxon>
        <taxon>Metamonada</taxon>
        <taxon>Diplomonadida</taxon>
        <taxon>Hexamitidae</taxon>
        <taxon>Hexamitinae</taxon>
        <taxon>Hexamita</taxon>
    </lineage>
</organism>
<reference evidence="2 3" key="2">
    <citation type="submission" date="2024-07" db="EMBL/GenBank/DDBJ databases">
        <authorList>
            <person name="Akdeniz Z."/>
        </authorList>
    </citation>
    <scope>NUCLEOTIDE SEQUENCE [LARGE SCALE GENOMIC DNA]</scope>
</reference>
<comment type="caution">
    <text evidence="1">The sequence shown here is derived from an EMBL/GenBank/DDBJ whole genome shotgun (WGS) entry which is preliminary data.</text>
</comment>
<reference evidence="1" key="1">
    <citation type="submission" date="2023-06" db="EMBL/GenBank/DDBJ databases">
        <authorList>
            <person name="Kurt Z."/>
        </authorList>
    </citation>
    <scope>NUCLEOTIDE SEQUENCE</scope>
</reference>
<dbReference type="EMBL" id="CATOUU010000664">
    <property type="protein sequence ID" value="CAI9939311.1"/>
    <property type="molecule type" value="Genomic_DNA"/>
</dbReference>
<name>A0AA86U4J7_9EUKA</name>
<accession>A0AA86U4J7</accession>
<evidence type="ECO:0000313" key="1">
    <source>
        <dbReference type="EMBL" id="CAI9939311.1"/>
    </source>
</evidence>
<proteinExistence type="predicted"/>
<dbReference type="Proteomes" id="UP001642409">
    <property type="component" value="Unassembled WGS sequence"/>
</dbReference>
<keyword evidence="3" id="KW-1185">Reference proteome</keyword>
<protein>
    <submittedName>
        <fullName evidence="1">Uncharacterized protein</fullName>
    </submittedName>
</protein>
<evidence type="ECO:0000313" key="3">
    <source>
        <dbReference type="Proteomes" id="UP001642409"/>
    </source>
</evidence>
<sequence length="665" mass="77366">MCFTSQSAVAAINKRWAQKPSKEVVDLKKEIVELKNIIKSHGEVVTQQNTPEINSKMLQAQVDMDQQATVDPNGRRYSENVKLYALYDALSGAHSYNVRSQNMNIVSRQTNWRTKQQLRELLKMDEQSRVDTEFSNVPVTLRQHRLANNIPDTETVPVSVQVDAVALQDNPTYGKNGEAKNVTEHVDDQGNTIIKPICYGFAFLMVPLDNKYKPELLFMLLDDKGLNETRVPEIYEKLAKQLQLQRYHSKYLITDGDNMYTKLYSQSLTMSIIDTHKKHMKIGEYKRMVRTYKNKSSARCKMHWLHDTIHTAKNIRPRFLKHRLSLNGKQTGAVVNVSRISHLKKFQNNSVLDSRDKFSQMDQLPLEIFNPSTLQQLMQEGLTDQNIPTFIYILINMVTQLCFIEFDTLKVLEYLLFVQEYLIHYYMYTYHDEESDKYGKCQVNNSSLTNAAVKPWTRTQVESLIIYCSALEQQISENKTFNLLSLSSYRIELYFAHLRQVCIHNHTPENVRRVIEDDYIRQYLENYLHINNKSTRQKDRTGVTFHSQIGGTQISNERIRNAIYAGQMLWEYVMTPHTSIQQQSHTPLENQTMSIFDEIMNYINYLGFLDWQVIKGRQINDNSIPELVVRDANNNHRIGLIMHANVTSGKIYKLVEMDTQGDGEE</sequence>
<dbReference type="EMBL" id="CAXDID020000063">
    <property type="protein sequence ID" value="CAL6011120.1"/>
    <property type="molecule type" value="Genomic_DNA"/>
</dbReference>